<proteinExistence type="predicted"/>
<gene>
    <name evidence="1" type="ORF">F7231_14815</name>
</gene>
<organism evidence="1 2">
    <name type="scientific">Fibrivirga algicola</name>
    <dbReference type="NCBI Taxonomy" id="2950420"/>
    <lineage>
        <taxon>Bacteria</taxon>
        <taxon>Pseudomonadati</taxon>
        <taxon>Bacteroidota</taxon>
        <taxon>Cytophagia</taxon>
        <taxon>Cytophagales</taxon>
        <taxon>Spirosomataceae</taxon>
        <taxon>Fibrivirga</taxon>
    </lineage>
</organism>
<evidence type="ECO:0008006" key="3">
    <source>
        <dbReference type="Google" id="ProtNLM"/>
    </source>
</evidence>
<keyword evidence="2" id="KW-1185">Reference proteome</keyword>
<dbReference type="EMBL" id="WAEL01000005">
    <property type="protein sequence ID" value="NID11444.1"/>
    <property type="molecule type" value="Genomic_DNA"/>
</dbReference>
<evidence type="ECO:0000313" key="2">
    <source>
        <dbReference type="Proteomes" id="UP000606008"/>
    </source>
</evidence>
<evidence type="ECO:0000313" key="1">
    <source>
        <dbReference type="EMBL" id="NID11444.1"/>
    </source>
</evidence>
<name>A0ABX0QMT4_9BACT</name>
<sequence>MPVLIRRFIRLLFFVRREPVACLIYLKDRLSIRVKVVRLKLKLARSPNYRRLYRRRQRRKRYKTRL</sequence>
<reference evidence="1" key="1">
    <citation type="submission" date="2024-05" db="EMBL/GenBank/DDBJ databases">
        <authorList>
            <person name="Jung D.-H."/>
        </authorList>
    </citation>
    <scope>NUCLEOTIDE SEQUENCE</scope>
    <source>
        <strain evidence="1">JA-25</strain>
    </source>
</reference>
<protein>
    <recommendedName>
        <fullName evidence="3">AURKAIP1/COX24 domain-containing protein</fullName>
    </recommendedName>
</protein>
<dbReference type="RefSeq" id="WP_166692462.1">
    <property type="nucleotide sequence ID" value="NZ_WAEL01000005.1"/>
</dbReference>
<dbReference type="Proteomes" id="UP000606008">
    <property type="component" value="Unassembled WGS sequence"/>
</dbReference>
<accession>A0ABX0QMT4</accession>
<comment type="caution">
    <text evidence="1">The sequence shown here is derived from an EMBL/GenBank/DDBJ whole genome shotgun (WGS) entry which is preliminary data.</text>
</comment>